<dbReference type="Pfam" id="PF00207">
    <property type="entry name" value="A2M"/>
    <property type="match status" value="1"/>
</dbReference>
<dbReference type="PROSITE" id="PS50189">
    <property type="entry name" value="NTR"/>
    <property type="match status" value="1"/>
</dbReference>
<dbReference type="Gene3D" id="2.60.40.1930">
    <property type="match status" value="3"/>
</dbReference>
<dbReference type="Pfam" id="PF17789">
    <property type="entry name" value="MG4"/>
    <property type="match status" value="1"/>
</dbReference>
<keyword evidence="2" id="KW-0964">Secreted</keyword>
<dbReference type="PROSITE" id="PS01178">
    <property type="entry name" value="ANAPHYLATOXIN_2"/>
    <property type="match status" value="1"/>
</dbReference>
<name>A0A9W2XZY4_BETSP</name>
<dbReference type="PANTHER" id="PTHR11412:SF83">
    <property type="entry name" value="COMPLEMENT C5"/>
    <property type="match status" value="1"/>
</dbReference>
<proteinExistence type="predicted"/>
<dbReference type="InterPro" id="IPR040839">
    <property type="entry name" value="MG4"/>
</dbReference>
<evidence type="ECO:0000256" key="4">
    <source>
        <dbReference type="SAM" id="SignalP"/>
    </source>
</evidence>
<evidence type="ECO:0000313" key="7">
    <source>
        <dbReference type="Proteomes" id="UP000515150"/>
    </source>
</evidence>
<dbReference type="CTD" id="727"/>
<dbReference type="Gene3D" id="2.40.50.120">
    <property type="match status" value="1"/>
</dbReference>
<feature type="domain" description="NTR" evidence="6">
    <location>
        <begin position="1535"/>
        <end position="1681"/>
    </location>
</feature>
<dbReference type="InterPro" id="IPR036595">
    <property type="entry name" value="A-macroglobulin_rcpt-bd_sf"/>
</dbReference>
<dbReference type="Pfam" id="PF01759">
    <property type="entry name" value="NTR"/>
    <property type="match status" value="1"/>
</dbReference>
<dbReference type="Pfam" id="PF17790">
    <property type="entry name" value="MG1"/>
    <property type="match status" value="1"/>
</dbReference>
<dbReference type="InterPro" id="IPR013783">
    <property type="entry name" value="Ig-like_fold"/>
</dbReference>
<dbReference type="Pfam" id="PF07677">
    <property type="entry name" value="A2M_recep"/>
    <property type="match status" value="1"/>
</dbReference>
<dbReference type="InterPro" id="IPR011625">
    <property type="entry name" value="A2M_N_BRD"/>
</dbReference>
<dbReference type="InterPro" id="IPR008993">
    <property type="entry name" value="TIMP-like_OB-fold"/>
</dbReference>
<dbReference type="Pfam" id="PF01835">
    <property type="entry name" value="MG2"/>
    <property type="match status" value="1"/>
</dbReference>
<dbReference type="Pfam" id="PF17791">
    <property type="entry name" value="MG3"/>
    <property type="match status" value="1"/>
</dbReference>
<dbReference type="SUPFAM" id="SSF49410">
    <property type="entry name" value="Alpha-macroglobulin receptor domain"/>
    <property type="match status" value="1"/>
</dbReference>
<feature type="domain" description="Anaphylatoxin-like" evidence="5">
    <location>
        <begin position="700"/>
        <end position="736"/>
    </location>
</feature>
<dbReference type="InterPro" id="IPR050473">
    <property type="entry name" value="A2M/Complement_sys"/>
</dbReference>
<feature type="signal peptide" evidence="4">
    <location>
        <begin position="1"/>
        <end position="19"/>
    </location>
</feature>
<dbReference type="Gene3D" id="2.20.130.20">
    <property type="match status" value="1"/>
</dbReference>
<dbReference type="Pfam" id="PF07703">
    <property type="entry name" value="A2M_BRD"/>
    <property type="match status" value="1"/>
</dbReference>
<protein>
    <submittedName>
        <fullName evidence="8">Complement C5 isoform X1</fullName>
    </submittedName>
</protein>
<dbReference type="OrthoDB" id="6359008at2759"/>
<comment type="subcellular location">
    <subcellularLocation>
        <location evidence="1">Secreted</location>
    </subcellularLocation>
</comment>
<dbReference type="SMART" id="SM01361">
    <property type="entry name" value="A2M_recep"/>
    <property type="match status" value="1"/>
</dbReference>
<dbReference type="Gene3D" id="2.60.120.1540">
    <property type="match status" value="1"/>
</dbReference>
<evidence type="ECO:0000256" key="2">
    <source>
        <dbReference type="ARBA" id="ARBA00022525"/>
    </source>
</evidence>
<evidence type="ECO:0000256" key="1">
    <source>
        <dbReference type="ARBA" id="ARBA00004613"/>
    </source>
</evidence>
<dbReference type="GeneID" id="114861586"/>
<dbReference type="InterPro" id="IPR001134">
    <property type="entry name" value="Netrin_domain"/>
</dbReference>
<dbReference type="Gene3D" id="2.60.40.10">
    <property type="entry name" value="Immunoglobulins"/>
    <property type="match status" value="2"/>
</dbReference>
<dbReference type="SUPFAM" id="SSF50242">
    <property type="entry name" value="TIMP-like"/>
    <property type="match status" value="1"/>
</dbReference>
<gene>
    <name evidence="8" type="primary">c5</name>
</gene>
<evidence type="ECO:0000259" key="5">
    <source>
        <dbReference type="PROSITE" id="PS01178"/>
    </source>
</evidence>
<dbReference type="RefSeq" id="XP_055367267.1">
    <property type="nucleotide sequence ID" value="XM_055511292.1"/>
</dbReference>
<dbReference type="InterPro" id="IPR009048">
    <property type="entry name" value="A-macroglobulin_rcpt-bd"/>
</dbReference>
<dbReference type="InterPro" id="IPR018933">
    <property type="entry name" value="Netrin_module_non-TIMP"/>
</dbReference>
<dbReference type="InterPro" id="IPR041425">
    <property type="entry name" value="C3/4/5_MG1"/>
</dbReference>
<feature type="chain" id="PRO_5040891991" evidence="4">
    <location>
        <begin position="20"/>
        <end position="1685"/>
    </location>
</feature>
<keyword evidence="3" id="KW-1015">Disulfide bond</keyword>
<dbReference type="KEGG" id="bspl:114861586"/>
<keyword evidence="4" id="KW-0732">Signal</keyword>
<dbReference type="Gene3D" id="2.60.40.690">
    <property type="entry name" value="Alpha-macroglobulin, receptor-binding domain"/>
    <property type="match status" value="1"/>
</dbReference>
<dbReference type="Gene3D" id="6.20.50.160">
    <property type="match status" value="1"/>
</dbReference>
<dbReference type="Gene3D" id="2.60.40.1940">
    <property type="match status" value="1"/>
</dbReference>
<reference evidence="8" key="1">
    <citation type="submission" date="2025-08" db="UniProtKB">
        <authorList>
            <consortium name="RefSeq"/>
        </authorList>
    </citation>
    <scope>IDENTIFICATION</scope>
</reference>
<organism evidence="7 8">
    <name type="scientific">Betta splendens</name>
    <name type="common">Siamese fighting fish</name>
    <dbReference type="NCBI Taxonomy" id="158456"/>
    <lineage>
        <taxon>Eukaryota</taxon>
        <taxon>Metazoa</taxon>
        <taxon>Chordata</taxon>
        <taxon>Craniata</taxon>
        <taxon>Vertebrata</taxon>
        <taxon>Euteleostomi</taxon>
        <taxon>Actinopterygii</taxon>
        <taxon>Neopterygii</taxon>
        <taxon>Teleostei</taxon>
        <taxon>Neoteleostei</taxon>
        <taxon>Acanthomorphata</taxon>
        <taxon>Anabantaria</taxon>
        <taxon>Anabantiformes</taxon>
        <taxon>Anabantoidei</taxon>
        <taxon>Osphronemidae</taxon>
        <taxon>Betta</taxon>
    </lineage>
</organism>
<dbReference type="SMART" id="SM01359">
    <property type="entry name" value="A2M_N_2"/>
    <property type="match status" value="1"/>
</dbReference>
<dbReference type="SMART" id="SM00643">
    <property type="entry name" value="C345C"/>
    <property type="match status" value="1"/>
</dbReference>
<dbReference type="Pfam" id="PF01821">
    <property type="entry name" value="ANATO"/>
    <property type="match status" value="1"/>
</dbReference>
<evidence type="ECO:0000259" key="6">
    <source>
        <dbReference type="PROSITE" id="PS50189"/>
    </source>
</evidence>
<dbReference type="SUPFAM" id="SSF47686">
    <property type="entry name" value="Anaphylotoxins (complement system)"/>
    <property type="match status" value="1"/>
</dbReference>
<evidence type="ECO:0000313" key="8">
    <source>
        <dbReference type="RefSeq" id="XP_055367267.1"/>
    </source>
</evidence>
<dbReference type="InterPro" id="IPR008930">
    <property type="entry name" value="Terpenoid_cyclase/PrenylTrfase"/>
</dbReference>
<dbReference type="InterPro" id="IPR000020">
    <property type="entry name" value="Anaphylatoxin/fibulin"/>
</dbReference>
<dbReference type="InterPro" id="IPR041555">
    <property type="entry name" value="MG3"/>
</dbReference>
<dbReference type="InterPro" id="IPR018081">
    <property type="entry name" value="Anaphylatoxin_comp_syst"/>
</dbReference>
<evidence type="ECO:0000256" key="3">
    <source>
        <dbReference type="ARBA" id="ARBA00023157"/>
    </source>
</evidence>
<dbReference type="Pfam" id="PF21309">
    <property type="entry name" value="C5_CUB"/>
    <property type="match status" value="1"/>
</dbReference>
<dbReference type="Pfam" id="PF07678">
    <property type="entry name" value="TED_complement"/>
    <property type="match status" value="1"/>
</dbReference>
<dbReference type="PROSITE" id="PS01177">
    <property type="entry name" value="ANAPHYLATOXIN_1"/>
    <property type="match status" value="1"/>
</dbReference>
<dbReference type="InterPro" id="IPR048843">
    <property type="entry name" value="C5_CUB"/>
</dbReference>
<accession>A0A9W2XZY4</accession>
<sequence>MKLCVILLSVCWLCCRTEAEHRSFLITAPLSLRLDAQERVVVQVFGFSEPVTVYVFLKTSMAPNHAVLAREAVTLNSQNKYQADAKVRLRQLDKSLTQVVLHVQSPEINQHVFIPVSRTNGFLFIQTDKPLYTPDQSVKVRAFSLNQELRPADRSVFLTFKDPDETTVDMVEMSDANNGIPSMQNPFKIPVKPKLGIWSIEASYSDDFTTSAKTDFEVKEYVLPSFSILVEPSKSYISYGQFNSFSFKVTARYLYGAPVAGGQLYLRYGYVSGKSAPVIIPDSRTSKMLSDTGEAELVLNMEKVLSKSNGPKDLNSLVGKYLYIAVLLEETQGGVTQEAEFAAVKFVKSPYTLSLVSTPPFIKPKLPYNIQVLVKDHLDQPVNQVRVRLVKQEVFGQAGNGEDMACNHDAVSQSGIAVFICNVPSEAVKAVLQFETAEPSLLAASQATLSLMPVAYHSPNQRYLYIDPPPPGRSLKVGEYSNIKVYSATPSNLNIKALSYLVLSKGNVVHYDSQKFLSTVDNKQTLNFEVTPDMVPSIRVLVYYILYGEGTSELVADSVWLDVSDKCVNGLKMDLSLDPRDHKPKEKLNLNIQTNQEGLVALSAVDSAVLLLRPKYRDPLTRVLRHIEVSDLGCGGGGGKDSADVFRLAGLTFLTNANSQPASGEACTAEYRAPERVKRVPTDQEKRKKVEGYSLNVQKCCKGGMKHVPKVMTCEEFAQQRFKKNQTCKQVFQECCEYIQQSLGTDQTLILAREALGADFDLAPSLVRSYFPESWLWNVQPIRPGQMTVMEELPDSLTTWEIRAIGMSKNGICVAETQKVSVNLPLSMNIPLPYQVVRGEQLELKGSVYNQQTDTIQYCVMLMVGPELCLLHSRPTPEKEGLHSTSCKWEDLSSGGIGVVTFTVLALELGEHNLTFILKTRAGNKDILQKKLRVVPEGVRKEQYAGGTLDPQAVYGTERRKVELMARLPNNIVPKTDIQRVLTINGEVLGDILSVIHSAEGLRQLTNLPTGSAEEELGAVLLLVQVYHYLEATSGWEVLGGDIQSNSADLTRKIKQGLVGISSFRQGSSYSMWSNSESSTWLTALVVKTLALVDGVVSLKHQTLADSVFWLINSAQQVDGSFKEKSLYRPNRIMAEGADPVEQSVYLTSFVLIALNKATSLKDPILQLRSHYDSMNSAANYISQHALNVRSVYVCAVATYALNLHDSSSIVASQLLSKLENLARQKGHPAQLRYWQEAGAAVEWLNPDQSSGVTVETTAYVLLTVLLKGGVPYAKPIVSWLTQDQHYGQGFYSSQDTVLTLEALTEYSKLGSRSALSQDISIRYKKRGLIQQVQLSQKRPVVSPIQVEKTDDITVSTGYGSGVSSVKLRTVYYETTSSTQKCNFDLKIKYESGFPCYATMRSPRLIACAKYKPPPNEAATDSLLTVMKIQLPTGVEAMVEDLKQFRDIEERIISHFELQGSTVVIQAESVPSSVLMCIGFRVRTGFSVSGTTESVFSVYEPQDKGSMCTKVFTFQVEKLERLCKGEQCQCMTATCAASRGNFDLTLTAAKRTEETCRPHVKYAFRATVVSSAADGEFMTYTATVEEPLKTGKGFEAVTPGTQVDLVKKATCRNVTVQNNQQYLVLGTSGAEIKVGPDFRYRFPLDDDAVVELWPKECSSPECEEYIKQLNDYALELFFNGCPTPL</sequence>
<dbReference type="PANTHER" id="PTHR11412">
    <property type="entry name" value="MACROGLOBULIN / COMPLEMENT"/>
    <property type="match status" value="1"/>
</dbReference>
<dbReference type="Proteomes" id="UP000515150">
    <property type="component" value="Chromosome 9"/>
</dbReference>
<dbReference type="InterPro" id="IPR011626">
    <property type="entry name" value="Alpha-macroglobulin_TED"/>
</dbReference>
<dbReference type="InterPro" id="IPR001599">
    <property type="entry name" value="Macroglobln_a2"/>
</dbReference>
<dbReference type="GO" id="GO:0005615">
    <property type="term" value="C:extracellular space"/>
    <property type="evidence" value="ECO:0007669"/>
    <property type="project" value="InterPro"/>
</dbReference>
<dbReference type="Gene3D" id="1.20.91.20">
    <property type="entry name" value="Anaphylotoxins (complement system)"/>
    <property type="match status" value="1"/>
</dbReference>
<dbReference type="GO" id="GO:0004866">
    <property type="term" value="F:endopeptidase inhibitor activity"/>
    <property type="evidence" value="ECO:0007669"/>
    <property type="project" value="InterPro"/>
</dbReference>
<keyword evidence="7" id="KW-1185">Reference proteome</keyword>
<dbReference type="SMART" id="SM01360">
    <property type="entry name" value="A2M"/>
    <property type="match status" value="1"/>
</dbReference>
<dbReference type="SUPFAM" id="SSF48239">
    <property type="entry name" value="Terpenoid cyclases/Protein prenyltransferases"/>
    <property type="match status" value="1"/>
</dbReference>
<dbReference type="InterPro" id="IPR002890">
    <property type="entry name" value="MG2"/>
</dbReference>
<dbReference type="Gene3D" id="1.50.10.20">
    <property type="match status" value="1"/>
</dbReference>